<gene>
    <name evidence="1" type="ORF">CDO81_20320</name>
</gene>
<name>A0A254N1J3_9BURK</name>
<dbReference type="EMBL" id="NISI01000010">
    <property type="protein sequence ID" value="OWR02091.1"/>
    <property type="molecule type" value="Genomic_DNA"/>
</dbReference>
<keyword evidence="2" id="KW-1185">Reference proteome</keyword>
<sequence>MLLRSQREEPLNATAPWSFRLEIADPPLNALLEYLSIRDWSSANAMFREICSSGQDFEYKLQEPFLAAIAAYVNALANDEALIRSEIALNFLAGNYWMSDIWIAVGWTLLRDAESNSREFVQARQLILGSVDQGLPYFTIGLRVLSDALNFLTVVNAKDQPAKRALTAVTRASLACSQDAVFTTVNLSKFLDLAPKSLRGTP</sequence>
<accession>A0A254N1J3</accession>
<evidence type="ECO:0000313" key="1">
    <source>
        <dbReference type="EMBL" id="OWR02091.1"/>
    </source>
</evidence>
<protein>
    <submittedName>
        <fullName evidence="1">Uncharacterized protein</fullName>
    </submittedName>
</protein>
<dbReference type="Proteomes" id="UP000197446">
    <property type="component" value="Unassembled WGS sequence"/>
</dbReference>
<comment type="caution">
    <text evidence="1">The sequence shown here is derived from an EMBL/GenBank/DDBJ whole genome shotgun (WGS) entry which is preliminary data.</text>
</comment>
<proteinExistence type="predicted"/>
<evidence type="ECO:0000313" key="2">
    <source>
        <dbReference type="Proteomes" id="UP000197446"/>
    </source>
</evidence>
<dbReference type="AlphaFoldDB" id="A0A254N1J3"/>
<reference evidence="1 2" key="1">
    <citation type="journal article" date="2007" name="Int. J. Syst. Evol. Microbiol.">
        <title>Description of Pelomonas aquatica sp. nov. and Pelomonas puraquae sp. nov., isolated from industrial and haemodialysis water.</title>
        <authorList>
            <person name="Gomila M."/>
            <person name="Bowien B."/>
            <person name="Falsen E."/>
            <person name="Moore E.R."/>
            <person name="Lalucat J."/>
        </authorList>
    </citation>
    <scope>NUCLEOTIDE SEQUENCE [LARGE SCALE GENOMIC DNA]</scope>
    <source>
        <strain evidence="1 2">CCUG 52769</strain>
    </source>
</reference>
<organism evidence="1 2">
    <name type="scientific">Roseateles puraquae</name>
    <dbReference type="NCBI Taxonomy" id="431059"/>
    <lineage>
        <taxon>Bacteria</taxon>
        <taxon>Pseudomonadati</taxon>
        <taxon>Pseudomonadota</taxon>
        <taxon>Betaproteobacteria</taxon>
        <taxon>Burkholderiales</taxon>
        <taxon>Sphaerotilaceae</taxon>
        <taxon>Roseateles</taxon>
    </lineage>
</organism>